<sequence>MSEQQNNLVEDAKAVSDLIAKIGSGELSDAELKDAKKALKLIQQRAEKAIKELDNRLPSLTSKELSIIKNQKFLLGEIVISQVFTETKIAESALTESEREQFLALTLKLVQAQSKQNQKKIFHDTDTLSGGLYLHSEDERRKKLNRDA</sequence>
<dbReference type="Proteomes" id="UP001284654">
    <property type="component" value="Unassembled WGS sequence"/>
</dbReference>
<dbReference type="EMBL" id="JAWJYY010000003">
    <property type="protein sequence ID" value="MDV4317088.1"/>
    <property type="molecule type" value="Genomic_DNA"/>
</dbReference>
<evidence type="ECO:0000313" key="3">
    <source>
        <dbReference type="Proteomes" id="UP001284654"/>
    </source>
</evidence>
<evidence type="ECO:0000313" key="2">
    <source>
        <dbReference type="EMBL" id="MDV4317088.1"/>
    </source>
</evidence>
<accession>A0AAW8ZAJ8</accession>
<reference evidence="2" key="1">
    <citation type="submission" date="2023-10" db="EMBL/GenBank/DDBJ databases">
        <authorList>
            <person name="Sykes E.M.E."/>
            <person name="Khan I.U.H."/>
            <person name="Kumar A."/>
        </authorList>
    </citation>
    <scope>NUCLEOTIDE SEQUENCE</scope>
    <source>
        <strain evidence="2">IK5</strain>
    </source>
</reference>
<name>A0AAW8ZAJ8_9GAMM</name>
<organism evidence="2 3">
    <name type="scientific">Acinetobacter indicus</name>
    <dbReference type="NCBI Taxonomy" id="756892"/>
    <lineage>
        <taxon>Bacteria</taxon>
        <taxon>Pseudomonadati</taxon>
        <taxon>Pseudomonadota</taxon>
        <taxon>Gammaproteobacteria</taxon>
        <taxon>Moraxellales</taxon>
        <taxon>Moraxellaceae</taxon>
        <taxon>Acinetobacter</taxon>
    </lineage>
</organism>
<keyword evidence="1" id="KW-0175">Coiled coil</keyword>
<protein>
    <submittedName>
        <fullName evidence="2">Uncharacterized protein</fullName>
    </submittedName>
</protein>
<dbReference type="AlphaFoldDB" id="A0AAW8ZAJ8"/>
<proteinExistence type="predicted"/>
<comment type="caution">
    <text evidence="2">The sequence shown here is derived from an EMBL/GenBank/DDBJ whole genome shotgun (WGS) entry which is preliminary data.</text>
</comment>
<dbReference type="RefSeq" id="WP_317306854.1">
    <property type="nucleotide sequence ID" value="NZ_JAWJYY010000003.1"/>
</dbReference>
<feature type="coiled-coil region" evidence="1">
    <location>
        <begin position="32"/>
        <end position="63"/>
    </location>
</feature>
<gene>
    <name evidence="2" type="ORF">MSG88_15320</name>
</gene>
<evidence type="ECO:0000256" key="1">
    <source>
        <dbReference type="SAM" id="Coils"/>
    </source>
</evidence>